<dbReference type="InterPro" id="IPR003658">
    <property type="entry name" value="Anti-sigma_ant"/>
</dbReference>
<keyword evidence="10" id="KW-1185">Reference proteome</keyword>
<dbReference type="CDD" id="cd06171">
    <property type="entry name" value="Sigma70_r4"/>
    <property type="match status" value="1"/>
</dbReference>
<evidence type="ECO:0000259" key="8">
    <source>
        <dbReference type="PROSITE" id="PS50801"/>
    </source>
</evidence>
<dbReference type="Pfam" id="PF04545">
    <property type="entry name" value="Sigma70_r4"/>
    <property type="match status" value="1"/>
</dbReference>
<evidence type="ECO:0000256" key="5">
    <source>
        <dbReference type="ARBA" id="ARBA00023163"/>
    </source>
</evidence>
<dbReference type="InterPro" id="IPR036388">
    <property type="entry name" value="WH-like_DNA-bd_sf"/>
</dbReference>
<protein>
    <recommendedName>
        <fullName evidence="6">Anti-sigma factor antagonist</fullName>
    </recommendedName>
</protein>
<dbReference type="PANTHER" id="PTHR30385">
    <property type="entry name" value="SIGMA FACTOR F FLAGELLAR"/>
    <property type="match status" value="1"/>
</dbReference>
<keyword evidence="5" id="KW-0804">Transcription</keyword>
<dbReference type="InterPro" id="IPR014284">
    <property type="entry name" value="RNA_pol_sigma-70_dom"/>
</dbReference>
<dbReference type="Gene3D" id="1.20.120.1810">
    <property type="match status" value="1"/>
</dbReference>
<keyword evidence="4" id="KW-0238">DNA-binding</keyword>
<dbReference type="EMBL" id="JBCGDC010000018">
    <property type="protein sequence ID" value="MFB6393206.1"/>
    <property type="molecule type" value="Genomic_DNA"/>
</dbReference>
<organism evidence="9 10">
    <name type="scientific">Polymorphospora lycopeni</name>
    <dbReference type="NCBI Taxonomy" id="3140240"/>
    <lineage>
        <taxon>Bacteria</taxon>
        <taxon>Bacillati</taxon>
        <taxon>Actinomycetota</taxon>
        <taxon>Actinomycetes</taxon>
        <taxon>Micromonosporales</taxon>
        <taxon>Micromonosporaceae</taxon>
        <taxon>Polymorphospora</taxon>
    </lineage>
</organism>
<dbReference type="InterPro" id="IPR007624">
    <property type="entry name" value="RNA_pol_sigma70_r3"/>
</dbReference>
<comment type="caution">
    <text evidence="9">The sequence shown here is derived from an EMBL/GenBank/DDBJ whole genome shotgun (WGS) entry which is preliminary data.</text>
</comment>
<keyword evidence="2" id="KW-0805">Transcription regulation</keyword>
<evidence type="ECO:0000256" key="6">
    <source>
        <dbReference type="RuleBase" id="RU003749"/>
    </source>
</evidence>
<dbReference type="CDD" id="cd07043">
    <property type="entry name" value="STAS_anti-anti-sigma_factors"/>
    <property type="match status" value="1"/>
</dbReference>
<dbReference type="Pfam" id="PF04539">
    <property type="entry name" value="Sigma70_r3"/>
    <property type="match status" value="1"/>
</dbReference>
<evidence type="ECO:0000256" key="2">
    <source>
        <dbReference type="ARBA" id="ARBA00023015"/>
    </source>
</evidence>
<name>A0ABV5CN23_9ACTN</name>
<dbReference type="InterPro" id="IPR002645">
    <property type="entry name" value="STAS_dom"/>
</dbReference>
<accession>A0ABV5CN23</accession>
<dbReference type="PROSITE" id="PS50801">
    <property type="entry name" value="STAS"/>
    <property type="match status" value="1"/>
</dbReference>
<proteinExistence type="inferred from homology"/>
<dbReference type="InterPro" id="IPR000943">
    <property type="entry name" value="RNA_pol_sigma70"/>
</dbReference>
<evidence type="ECO:0000256" key="7">
    <source>
        <dbReference type="SAM" id="MobiDB-lite"/>
    </source>
</evidence>
<evidence type="ECO:0000256" key="4">
    <source>
        <dbReference type="ARBA" id="ARBA00023125"/>
    </source>
</evidence>
<dbReference type="Proteomes" id="UP001582793">
    <property type="component" value="Unassembled WGS sequence"/>
</dbReference>
<dbReference type="InterPro" id="IPR013325">
    <property type="entry name" value="RNA_pol_sigma_r2"/>
</dbReference>
<keyword evidence="3" id="KW-0731">Sigma factor</keyword>
<dbReference type="InterPro" id="IPR007630">
    <property type="entry name" value="RNA_pol_sigma70_r4"/>
</dbReference>
<dbReference type="RefSeq" id="WP_357535654.1">
    <property type="nucleotide sequence ID" value="NZ_JBCGDC010000018.1"/>
</dbReference>
<dbReference type="NCBIfam" id="TIGR02937">
    <property type="entry name" value="sigma70-ECF"/>
    <property type="match status" value="1"/>
</dbReference>
<comment type="similarity">
    <text evidence="1 6">Belongs to the anti-sigma-factor antagonist family.</text>
</comment>
<evidence type="ECO:0000256" key="1">
    <source>
        <dbReference type="ARBA" id="ARBA00009013"/>
    </source>
</evidence>
<dbReference type="SUPFAM" id="SSF88659">
    <property type="entry name" value="Sigma3 and sigma4 domains of RNA polymerase sigma factors"/>
    <property type="match status" value="2"/>
</dbReference>
<sequence>MFGTTATTGTVKSGTGTARTTGNAGTGTTTAPPPNERVLEDLDSAALAYAARIAGLPPSGRQAARDDLVRFALPFAGRLARRYRGRGEPLEDLEQVARLGLVNAVDRYDPERGSFTAYAAITIVGEIKRHFRDRTWGVHVPRRLRDLILEVGQTTAALTSELSRAPTIAEVAGRLDTPQEEILAALESAAGYSPASLNAPVGGESSAEFGDLVGEWDNDLESVDDRVTVSGLLHRLPWRERRILAMRFYGNQTQAEIAARFGISQMHVSRLLSRALTWLRQAMLNEAPPPWHASPTDTDPHDLRVTTRRTGDHVVVELGGEIDRDNSHRLRQTVVEAVTTGRPAEVVVGLGDVPLLDATGIAALFAGQEAARSTGVRLRLTGAQPYVRHALNVAGLARLME</sequence>
<dbReference type="SUPFAM" id="SSF88946">
    <property type="entry name" value="Sigma2 domain of RNA polymerase sigma factors"/>
    <property type="match status" value="1"/>
</dbReference>
<dbReference type="PANTHER" id="PTHR30385:SF4">
    <property type="entry name" value="RNA POLYMERASE SIGMA-E FACTOR"/>
    <property type="match status" value="1"/>
</dbReference>
<feature type="compositionally biased region" description="Low complexity" evidence="7">
    <location>
        <begin position="1"/>
        <end position="30"/>
    </location>
</feature>
<dbReference type="InterPro" id="IPR036513">
    <property type="entry name" value="STAS_dom_sf"/>
</dbReference>
<evidence type="ECO:0000313" key="9">
    <source>
        <dbReference type="EMBL" id="MFB6393206.1"/>
    </source>
</evidence>
<gene>
    <name evidence="9" type="ORF">AAFH96_08800</name>
</gene>
<reference evidence="9 10" key="1">
    <citation type="submission" date="2024-04" db="EMBL/GenBank/DDBJ databases">
        <title>Polymorphospora sp. isolated from Baiyangdian Lake in Xiong'an New Area.</title>
        <authorList>
            <person name="Zhang X."/>
            <person name="Liu J."/>
        </authorList>
    </citation>
    <scope>NUCLEOTIDE SEQUENCE [LARGE SCALE GENOMIC DNA]</scope>
    <source>
        <strain evidence="9 10">2-325</strain>
    </source>
</reference>
<dbReference type="InterPro" id="IPR013324">
    <property type="entry name" value="RNA_pol_sigma_r3/r4-like"/>
</dbReference>
<dbReference type="Gene3D" id="1.10.10.10">
    <property type="entry name" value="Winged helix-like DNA-binding domain superfamily/Winged helix DNA-binding domain"/>
    <property type="match status" value="2"/>
</dbReference>
<dbReference type="InterPro" id="IPR007627">
    <property type="entry name" value="RNA_pol_sigma70_r2"/>
</dbReference>
<dbReference type="Pfam" id="PF01740">
    <property type="entry name" value="STAS"/>
    <property type="match status" value="1"/>
</dbReference>
<dbReference type="InterPro" id="IPR014322">
    <property type="entry name" value="RNA_pol_sigma-B/F/G"/>
</dbReference>
<evidence type="ECO:0000256" key="3">
    <source>
        <dbReference type="ARBA" id="ARBA00023082"/>
    </source>
</evidence>
<feature type="region of interest" description="Disordered" evidence="7">
    <location>
        <begin position="1"/>
        <end position="36"/>
    </location>
</feature>
<dbReference type="NCBIfam" id="TIGR00377">
    <property type="entry name" value="ant_ant_sig"/>
    <property type="match status" value="1"/>
</dbReference>
<dbReference type="SUPFAM" id="SSF52091">
    <property type="entry name" value="SpoIIaa-like"/>
    <property type="match status" value="1"/>
</dbReference>
<dbReference type="PRINTS" id="PR00046">
    <property type="entry name" value="SIGMA70FCT"/>
</dbReference>
<feature type="domain" description="STAS" evidence="8">
    <location>
        <begin position="303"/>
        <end position="401"/>
    </location>
</feature>
<evidence type="ECO:0000313" key="10">
    <source>
        <dbReference type="Proteomes" id="UP001582793"/>
    </source>
</evidence>
<dbReference type="Gene3D" id="3.30.750.24">
    <property type="entry name" value="STAS domain"/>
    <property type="match status" value="1"/>
</dbReference>
<dbReference type="NCBIfam" id="TIGR02980">
    <property type="entry name" value="SigBFG"/>
    <property type="match status" value="1"/>
</dbReference>
<dbReference type="Pfam" id="PF04542">
    <property type="entry name" value="Sigma70_r2"/>
    <property type="match status" value="1"/>
</dbReference>